<sequence>MHPVADSSTYAPSNVVIPDLESILHSPEVAKVRRANRFPAKKAEPGSIEWTARQLRIVKPEVAIGVLDIWANGRRQSEVTMATVREPNDLDDEQVVEVLNELKRPKRYTRGPGNQTNINAAAKTLDNQTRFKLSALLDSGCTGSCIDTGFVKAEKINTKCYPRPIPVYNVDGSLNSGGPITEYVDFMLQIGQHVEILQFAVSNLGKTEM</sequence>
<protein>
    <submittedName>
        <fullName evidence="1">Uncharacterized protein</fullName>
    </submittedName>
</protein>
<reference evidence="1" key="1">
    <citation type="submission" date="2023-03" db="EMBL/GenBank/DDBJ databases">
        <title>Massive genome expansion in bonnet fungi (Mycena s.s.) driven by repeated elements and novel gene families across ecological guilds.</title>
        <authorList>
            <consortium name="Lawrence Berkeley National Laboratory"/>
            <person name="Harder C.B."/>
            <person name="Miyauchi S."/>
            <person name="Viragh M."/>
            <person name="Kuo A."/>
            <person name="Thoen E."/>
            <person name="Andreopoulos B."/>
            <person name="Lu D."/>
            <person name="Skrede I."/>
            <person name="Drula E."/>
            <person name="Henrissat B."/>
            <person name="Morin E."/>
            <person name="Kohler A."/>
            <person name="Barry K."/>
            <person name="LaButti K."/>
            <person name="Morin E."/>
            <person name="Salamov A."/>
            <person name="Lipzen A."/>
            <person name="Mereny Z."/>
            <person name="Hegedus B."/>
            <person name="Baldrian P."/>
            <person name="Stursova M."/>
            <person name="Weitz H."/>
            <person name="Taylor A."/>
            <person name="Grigoriev I.V."/>
            <person name="Nagy L.G."/>
            <person name="Martin F."/>
            <person name="Kauserud H."/>
        </authorList>
    </citation>
    <scope>NUCLEOTIDE SEQUENCE</scope>
    <source>
        <strain evidence="1">CBHHK182m</strain>
    </source>
</reference>
<proteinExistence type="predicted"/>
<dbReference type="CDD" id="cd00303">
    <property type="entry name" value="retropepsin_like"/>
    <property type="match status" value="1"/>
</dbReference>
<dbReference type="InterPro" id="IPR021109">
    <property type="entry name" value="Peptidase_aspartic_dom_sf"/>
</dbReference>
<gene>
    <name evidence="1" type="ORF">B0H16DRAFT_1314906</name>
</gene>
<dbReference type="AlphaFoldDB" id="A0AAD7J415"/>
<keyword evidence="2" id="KW-1185">Reference proteome</keyword>
<evidence type="ECO:0000313" key="1">
    <source>
        <dbReference type="EMBL" id="KAJ7756668.1"/>
    </source>
</evidence>
<feature type="non-terminal residue" evidence="1">
    <location>
        <position position="209"/>
    </location>
</feature>
<name>A0AAD7J415_9AGAR</name>
<accession>A0AAD7J415</accession>
<evidence type="ECO:0000313" key="2">
    <source>
        <dbReference type="Proteomes" id="UP001215598"/>
    </source>
</evidence>
<organism evidence="1 2">
    <name type="scientific">Mycena metata</name>
    <dbReference type="NCBI Taxonomy" id="1033252"/>
    <lineage>
        <taxon>Eukaryota</taxon>
        <taxon>Fungi</taxon>
        <taxon>Dikarya</taxon>
        <taxon>Basidiomycota</taxon>
        <taxon>Agaricomycotina</taxon>
        <taxon>Agaricomycetes</taxon>
        <taxon>Agaricomycetidae</taxon>
        <taxon>Agaricales</taxon>
        <taxon>Marasmiineae</taxon>
        <taxon>Mycenaceae</taxon>
        <taxon>Mycena</taxon>
    </lineage>
</organism>
<comment type="caution">
    <text evidence="1">The sequence shown here is derived from an EMBL/GenBank/DDBJ whole genome shotgun (WGS) entry which is preliminary data.</text>
</comment>
<dbReference type="Proteomes" id="UP001215598">
    <property type="component" value="Unassembled WGS sequence"/>
</dbReference>
<dbReference type="EMBL" id="JARKIB010000046">
    <property type="protein sequence ID" value="KAJ7756668.1"/>
    <property type="molecule type" value="Genomic_DNA"/>
</dbReference>
<dbReference type="Gene3D" id="2.40.70.10">
    <property type="entry name" value="Acid Proteases"/>
    <property type="match status" value="1"/>
</dbReference>